<evidence type="ECO:0000256" key="6">
    <source>
        <dbReference type="ARBA" id="ARBA00022840"/>
    </source>
</evidence>
<evidence type="ECO:0000256" key="1">
    <source>
        <dbReference type="ARBA" id="ARBA00004202"/>
    </source>
</evidence>
<evidence type="ECO:0000256" key="4">
    <source>
        <dbReference type="ARBA" id="ARBA00022475"/>
    </source>
</evidence>
<dbReference type="OrthoDB" id="9806285at2"/>
<evidence type="ECO:0000256" key="7">
    <source>
        <dbReference type="ARBA" id="ARBA00023136"/>
    </source>
</evidence>
<keyword evidence="4" id="KW-1003">Cell membrane</keyword>
<dbReference type="AlphaFoldDB" id="A0A4S2DKA6"/>
<comment type="subcellular location">
    <subcellularLocation>
        <location evidence="1">Cell membrane</location>
        <topology evidence="1">Peripheral membrane protein</topology>
    </subcellularLocation>
</comment>
<dbReference type="Gene3D" id="3.40.50.300">
    <property type="entry name" value="P-loop containing nucleotide triphosphate hydrolases"/>
    <property type="match status" value="1"/>
</dbReference>
<dbReference type="InterPro" id="IPR017871">
    <property type="entry name" value="ABC_transporter-like_CS"/>
</dbReference>
<evidence type="ECO:0000256" key="5">
    <source>
        <dbReference type="ARBA" id="ARBA00022741"/>
    </source>
</evidence>
<dbReference type="PANTHER" id="PTHR43297:SF2">
    <property type="entry name" value="DIPEPTIDE TRANSPORT ATP-BINDING PROTEIN DPPD"/>
    <property type="match status" value="1"/>
</dbReference>
<feature type="domain" description="ABC transporter" evidence="8">
    <location>
        <begin position="29"/>
        <end position="275"/>
    </location>
</feature>
<dbReference type="RefSeq" id="WP_136007637.1">
    <property type="nucleotide sequence ID" value="NZ_SRYR01000008.1"/>
</dbReference>
<dbReference type="InterPro" id="IPR050388">
    <property type="entry name" value="ABC_Ni/Peptide_Import"/>
</dbReference>
<gene>
    <name evidence="9" type="ORF">E5347_12885</name>
</gene>
<dbReference type="GO" id="GO:0015833">
    <property type="term" value="P:peptide transport"/>
    <property type="evidence" value="ECO:0007669"/>
    <property type="project" value="InterPro"/>
</dbReference>
<dbReference type="PROSITE" id="PS50893">
    <property type="entry name" value="ABC_TRANSPORTER_2"/>
    <property type="match status" value="1"/>
</dbReference>
<dbReference type="FunFam" id="3.40.50.300:FF:000016">
    <property type="entry name" value="Oligopeptide ABC transporter ATP-binding component"/>
    <property type="match status" value="1"/>
</dbReference>
<evidence type="ECO:0000256" key="3">
    <source>
        <dbReference type="ARBA" id="ARBA00022448"/>
    </source>
</evidence>
<proteinExistence type="inferred from homology"/>
<dbReference type="InterPro" id="IPR013563">
    <property type="entry name" value="Oligopep_ABC_C"/>
</dbReference>
<comment type="caution">
    <text evidence="9">The sequence shown here is derived from an EMBL/GenBank/DDBJ whole genome shotgun (WGS) entry which is preliminary data.</text>
</comment>
<keyword evidence="6 9" id="KW-0067">ATP-binding</keyword>
<dbReference type="Pfam" id="PF08352">
    <property type="entry name" value="oligo_HPY"/>
    <property type="match status" value="1"/>
</dbReference>
<sequence length="341" mass="37951">MLNREVEIYENDVIKEVLNNINVEKNNLLKIEDLKTNFYVKGEKIQAVRGVNLNVKKGEVLGIVGESGSGKSVLMKSIMNLLPGGAVIESGKVLFNDIDILDKGENVRGREISMIFQDPMTSLNPLKKIGQHLIEVIVRTRGIKKNEAKKVAIEALREVGIQEPEKRINQYPHEFSGGMRQRVLIAMAIACKPKLLIADEPTTALDVTIQAQIIQLLKDIKKSNDMSIILITHDLGVVASICDRVAVMYGGLIMEEGSIDEIFYEAKHPYTKALLNSIPRNNGSEKERLRTIKGSAPSLLNPPKGCPFADRCQHANKLCLNGLPDFKEFSDTHKARCFLIN</sequence>
<dbReference type="GO" id="GO:0016887">
    <property type="term" value="F:ATP hydrolysis activity"/>
    <property type="evidence" value="ECO:0007669"/>
    <property type="project" value="InterPro"/>
</dbReference>
<dbReference type="InterPro" id="IPR027417">
    <property type="entry name" value="P-loop_NTPase"/>
</dbReference>
<dbReference type="InterPro" id="IPR003593">
    <property type="entry name" value="AAA+_ATPase"/>
</dbReference>
<dbReference type="InterPro" id="IPR003439">
    <property type="entry name" value="ABC_transporter-like_ATP-bd"/>
</dbReference>
<evidence type="ECO:0000259" key="8">
    <source>
        <dbReference type="PROSITE" id="PS50893"/>
    </source>
</evidence>
<reference evidence="9 10" key="1">
    <citation type="submission" date="2019-04" db="EMBL/GenBank/DDBJ databases">
        <title>Microbes associate with the intestines of laboratory mice.</title>
        <authorList>
            <person name="Navarre W."/>
            <person name="Wong E."/>
            <person name="Huang K."/>
            <person name="Tropini C."/>
            <person name="Ng K."/>
            <person name="Yu B."/>
        </authorList>
    </citation>
    <scope>NUCLEOTIDE SEQUENCE [LARGE SCALE GENOMIC DNA]</scope>
    <source>
        <strain evidence="9 10">NM50_B9-20</strain>
    </source>
</reference>
<dbReference type="SMART" id="SM00382">
    <property type="entry name" value="AAA"/>
    <property type="match status" value="1"/>
</dbReference>
<keyword evidence="7" id="KW-0472">Membrane</keyword>
<comment type="similarity">
    <text evidence="2">Belongs to the ABC transporter superfamily.</text>
</comment>
<protein>
    <submittedName>
        <fullName evidence="9">ABC transporter ATP-binding protein</fullName>
    </submittedName>
</protein>
<dbReference type="CDD" id="cd03257">
    <property type="entry name" value="ABC_NikE_OppD_transporters"/>
    <property type="match status" value="1"/>
</dbReference>
<name>A0A4S2DKA6_9CLOT</name>
<dbReference type="Proteomes" id="UP000306888">
    <property type="component" value="Unassembled WGS sequence"/>
</dbReference>
<keyword evidence="10" id="KW-1185">Reference proteome</keyword>
<organism evidence="9 10">
    <name type="scientific">Clostridium sartagoforme</name>
    <dbReference type="NCBI Taxonomy" id="84031"/>
    <lineage>
        <taxon>Bacteria</taxon>
        <taxon>Bacillati</taxon>
        <taxon>Bacillota</taxon>
        <taxon>Clostridia</taxon>
        <taxon>Eubacteriales</taxon>
        <taxon>Clostridiaceae</taxon>
        <taxon>Clostridium</taxon>
    </lineage>
</organism>
<dbReference type="Pfam" id="PF00005">
    <property type="entry name" value="ABC_tran"/>
    <property type="match status" value="1"/>
</dbReference>
<dbReference type="GO" id="GO:0005886">
    <property type="term" value="C:plasma membrane"/>
    <property type="evidence" value="ECO:0007669"/>
    <property type="project" value="UniProtKB-SubCell"/>
</dbReference>
<evidence type="ECO:0000313" key="10">
    <source>
        <dbReference type="Proteomes" id="UP000306888"/>
    </source>
</evidence>
<dbReference type="NCBIfam" id="TIGR01727">
    <property type="entry name" value="oligo_HPY"/>
    <property type="match status" value="1"/>
</dbReference>
<dbReference type="PROSITE" id="PS00211">
    <property type="entry name" value="ABC_TRANSPORTER_1"/>
    <property type="match status" value="1"/>
</dbReference>
<dbReference type="GO" id="GO:0005524">
    <property type="term" value="F:ATP binding"/>
    <property type="evidence" value="ECO:0007669"/>
    <property type="project" value="UniProtKB-KW"/>
</dbReference>
<keyword evidence="3" id="KW-0813">Transport</keyword>
<evidence type="ECO:0000256" key="2">
    <source>
        <dbReference type="ARBA" id="ARBA00005417"/>
    </source>
</evidence>
<dbReference type="SUPFAM" id="SSF52540">
    <property type="entry name" value="P-loop containing nucleoside triphosphate hydrolases"/>
    <property type="match status" value="1"/>
</dbReference>
<evidence type="ECO:0000313" key="9">
    <source>
        <dbReference type="EMBL" id="TGY41371.1"/>
    </source>
</evidence>
<dbReference type="EMBL" id="SRYR01000008">
    <property type="protein sequence ID" value="TGY41371.1"/>
    <property type="molecule type" value="Genomic_DNA"/>
</dbReference>
<accession>A0A4S2DKA6</accession>
<dbReference type="PANTHER" id="PTHR43297">
    <property type="entry name" value="OLIGOPEPTIDE TRANSPORT ATP-BINDING PROTEIN APPD"/>
    <property type="match status" value="1"/>
</dbReference>
<keyword evidence="5" id="KW-0547">Nucleotide-binding</keyword>